<feature type="region of interest" description="Disordered" evidence="1">
    <location>
        <begin position="492"/>
        <end position="577"/>
    </location>
</feature>
<feature type="compositionally biased region" description="Basic and acidic residues" evidence="1">
    <location>
        <begin position="553"/>
        <end position="572"/>
    </location>
</feature>
<dbReference type="KEGG" id="bpg:Bathy05g04550"/>
<dbReference type="OrthoDB" id="448954at2759"/>
<dbReference type="InterPro" id="IPR009011">
    <property type="entry name" value="Man6P_isomerase_rcpt-bd_dom_sf"/>
</dbReference>
<organism evidence="3 4">
    <name type="scientific">Bathycoccus prasinos</name>
    <dbReference type="NCBI Taxonomy" id="41875"/>
    <lineage>
        <taxon>Eukaryota</taxon>
        <taxon>Viridiplantae</taxon>
        <taxon>Chlorophyta</taxon>
        <taxon>Mamiellophyceae</taxon>
        <taxon>Mamiellales</taxon>
        <taxon>Bathycoccaceae</taxon>
        <taxon>Bathycoccus</taxon>
    </lineage>
</organism>
<feature type="compositionally biased region" description="Basic and acidic residues" evidence="1">
    <location>
        <begin position="261"/>
        <end position="271"/>
    </location>
</feature>
<evidence type="ECO:0000313" key="4">
    <source>
        <dbReference type="Proteomes" id="UP000198341"/>
    </source>
</evidence>
<dbReference type="Pfam" id="PF07915">
    <property type="entry name" value="PRKCSH"/>
    <property type="match status" value="1"/>
</dbReference>
<feature type="region of interest" description="Disordered" evidence="1">
    <location>
        <begin position="261"/>
        <end position="286"/>
    </location>
</feature>
<dbReference type="InterPro" id="IPR045149">
    <property type="entry name" value="OS-9-like"/>
</dbReference>
<dbReference type="PANTHER" id="PTHR15414:SF0">
    <property type="entry name" value="ENDOPLASMIC RETICULUM LECTIN 1"/>
    <property type="match status" value="1"/>
</dbReference>
<dbReference type="PANTHER" id="PTHR15414">
    <property type="entry name" value="OS-9-RELATED"/>
    <property type="match status" value="1"/>
</dbReference>
<feature type="compositionally biased region" description="Basic residues" evidence="1">
    <location>
        <begin position="272"/>
        <end position="281"/>
    </location>
</feature>
<dbReference type="InterPro" id="IPR012913">
    <property type="entry name" value="OS9-like_dom"/>
</dbReference>
<dbReference type="GO" id="GO:0005788">
    <property type="term" value="C:endoplasmic reticulum lumen"/>
    <property type="evidence" value="ECO:0007669"/>
    <property type="project" value="TreeGrafter"/>
</dbReference>
<keyword evidence="4" id="KW-1185">Reference proteome</keyword>
<protein>
    <recommendedName>
        <fullName evidence="2">Protein OS9-like domain-containing protein</fullName>
    </recommendedName>
</protein>
<gene>
    <name evidence="3" type="ORF">Bathy05g04550</name>
</gene>
<evidence type="ECO:0000313" key="3">
    <source>
        <dbReference type="EMBL" id="CCO16551.1"/>
    </source>
</evidence>
<feature type="compositionally biased region" description="Basic residues" evidence="1">
    <location>
        <begin position="661"/>
        <end position="673"/>
    </location>
</feature>
<dbReference type="EMBL" id="FO082274">
    <property type="protein sequence ID" value="CCO16551.1"/>
    <property type="molecule type" value="Genomic_DNA"/>
</dbReference>
<feature type="domain" description="Protein OS9-like" evidence="2">
    <location>
        <begin position="597"/>
        <end position="644"/>
    </location>
</feature>
<dbReference type="GeneID" id="19015958"/>
<evidence type="ECO:0000256" key="1">
    <source>
        <dbReference type="SAM" id="MobiDB-lite"/>
    </source>
</evidence>
<reference evidence="3 4" key="1">
    <citation type="submission" date="2011-10" db="EMBL/GenBank/DDBJ databases">
        <authorList>
            <person name="Genoscope - CEA"/>
        </authorList>
    </citation>
    <scope>NUCLEOTIDE SEQUENCE [LARGE SCALE GENOMIC DNA]</scope>
    <source>
        <strain evidence="3 4">RCC 1105</strain>
    </source>
</reference>
<dbReference type="RefSeq" id="XP_007512993.1">
    <property type="nucleotide sequence ID" value="XM_007512931.1"/>
</dbReference>
<dbReference type="AlphaFoldDB" id="K8EEU8"/>
<proteinExistence type="predicted"/>
<dbReference type="Proteomes" id="UP000198341">
    <property type="component" value="Chromosome 5"/>
</dbReference>
<dbReference type="Gene3D" id="2.70.130.10">
    <property type="entry name" value="Mannose-6-phosphate receptor binding domain"/>
    <property type="match status" value="1"/>
</dbReference>
<feature type="region of interest" description="Disordered" evidence="1">
    <location>
        <begin position="657"/>
        <end position="678"/>
    </location>
</feature>
<sequence length="776" mass="88101">MKKKKRTATARTPKTPRFFLVFLFLAFGNTLSGIQSFSYSSKDEENHPPTPDTMRDFIIPLPSPFFFTRTERSTEKDQEATHRYETTMNGLGFGASSSSNHQQKQVQKIVHRLLSKEEDNEEGEGFAQTSMNIVRDDVKANFFYGYAESDKWYEREQIGKEEFGTGKIADTKHHVIKTKIRTTQELQFGATVVEHPDPPGMANDGHGEPEKSLNAKQEAMRILEAQRRAKEELLALNTMRTTTTTTTNSVETEEKIAAREAKRKAHAEQVKQKRREKRRSKNSFQNMERFKRDAIVSGERMGCELCDSIAIECFKELRWKYLMERNAFKNNEYEPAEKAVMSCLVSKCGGVTANPANAMKNRAVVPVPKPPMTDNKNNNREDPQEEQNFGLASIELSTIRAPMTHFDSYALTTACEEAFDVQTRNDVASKIANALKDLRDRDEFVRSERARRGEITSKTTKKDLLAEDAIGINAAKLGCAFVCELNKMHVKDESKEEEIEEQQCSSGFSKEEGEGEDGQPPPPPKCATPEDVQDTAANDFDDDDNDDDYEEDVNSRERHDEDANRNTRDAHPPRFFTRAQHSKARFLARSALRKLGCHRSSSGWWSYEICFEQNITQYHATFDNAQKRVVIDTSTQSSLGTFSASGTEARLHALYGGNDHSHRHQHHQNHHHAPGRDGEDDAQLLVDGFVPDKAFLPGMTKTLPGYVVAHLKGAYCDAINAHRESVVLYACSNDLQTHVKVYEQKTCKYIVVVFVKELCVFKHFQREENVLIRAVK</sequence>
<feature type="region of interest" description="Disordered" evidence="1">
    <location>
        <begin position="365"/>
        <end position="386"/>
    </location>
</feature>
<accession>K8EEU8</accession>
<dbReference type="GO" id="GO:0030968">
    <property type="term" value="P:endoplasmic reticulum unfolded protein response"/>
    <property type="evidence" value="ECO:0007669"/>
    <property type="project" value="InterPro"/>
</dbReference>
<dbReference type="GO" id="GO:0030970">
    <property type="term" value="P:retrograde protein transport, ER to cytosol"/>
    <property type="evidence" value="ECO:0007669"/>
    <property type="project" value="TreeGrafter"/>
</dbReference>
<feature type="compositionally biased region" description="Acidic residues" evidence="1">
    <location>
        <begin position="539"/>
        <end position="552"/>
    </location>
</feature>
<name>K8EEU8_9CHLO</name>
<evidence type="ECO:0000259" key="2">
    <source>
        <dbReference type="Pfam" id="PF07915"/>
    </source>
</evidence>